<proteinExistence type="predicted"/>
<reference evidence="2 3" key="1">
    <citation type="submission" date="2014-03" db="EMBL/GenBank/DDBJ databases">
        <title>Draft genome of the hookworm Oesophagostomum dentatum.</title>
        <authorList>
            <person name="Mitreva M."/>
        </authorList>
    </citation>
    <scope>NUCLEOTIDE SEQUENCE [LARGE SCALE GENOMIC DNA]</scope>
    <source>
        <strain evidence="2 3">OD-Hann</strain>
    </source>
</reference>
<sequence length="94" mass="10124">MTMRPRRNVAPVASSESQRRPLLDNGDDSDDMDGPELTTHSAPPPPSHKNLLFNSRVYDDPPYRGGGDTDSLATSAICDIDASDSEDLPVDAVL</sequence>
<feature type="region of interest" description="Disordered" evidence="1">
    <location>
        <begin position="1"/>
        <end position="72"/>
    </location>
</feature>
<accession>A0A0B1SBI8</accession>
<dbReference type="OrthoDB" id="5850685at2759"/>
<organism evidence="2 3">
    <name type="scientific">Oesophagostomum dentatum</name>
    <name type="common">Nodular worm</name>
    <dbReference type="NCBI Taxonomy" id="61180"/>
    <lineage>
        <taxon>Eukaryota</taxon>
        <taxon>Metazoa</taxon>
        <taxon>Ecdysozoa</taxon>
        <taxon>Nematoda</taxon>
        <taxon>Chromadorea</taxon>
        <taxon>Rhabditida</taxon>
        <taxon>Rhabditina</taxon>
        <taxon>Rhabditomorpha</taxon>
        <taxon>Strongyloidea</taxon>
        <taxon>Strongylidae</taxon>
        <taxon>Oesophagostomum</taxon>
    </lineage>
</organism>
<evidence type="ECO:0000313" key="2">
    <source>
        <dbReference type="EMBL" id="KHJ81251.1"/>
    </source>
</evidence>
<keyword evidence="3" id="KW-1185">Reference proteome</keyword>
<protein>
    <submittedName>
        <fullName evidence="2">Uncharacterized protein</fullName>
    </submittedName>
</protein>
<gene>
    <name evidence="2" type="ORF">OESDEN_19063</name>
</gene>
<dbReference type="EMBL" id="KN592007">
    <property type="protein sequence ID" value="KHJ81251.1"/>
    <property type="molecule type" value="Genomic_DNA"/>
</dbReference>
<name>A0A0B1SBI8_OESDE</name>
<evidence type="ECO:0000256" key="1">
    <source>
        <dbReference type="SAM" id="MobiDB-lite"/>
    </source>
</evidence>
<feature type="compositionally biased region" description="Acidic residues" evidence="1">
    <location>
        <begin position="25"/>
        <end position="34"/>
    </location>
</feature>
<evidence type="ECO:0000313" key="3">
    <source>
        <dbReference type="Proteomes" id="UP000053660"/>
    </source>
</evidence>
<dbReference type="Proteomes" id="UP000053660">
    <property type="component" value="Unassembled WGS sequence"/>
</dbReference>
<dbReference type="AlphaFoldDB" id="A0A0B1SBI8"/>